<organism evidence="2 3">
    <name type="scientific">Calocera cornea HHB12733</name>
    <dbReference type="NCBI Taxonomy" id="1353952"/>
    <lineage>
        <taxon>Eukaryota</taxon>
        <taxon>Fungi</taxon>
        <taxon>Dikarya</taxon>
        <taxon>Basidiomycota</taxon>
        <taxon>Agaricomycotina</taxon>
        <taxon>Dacrymycetes</taxon>
        <taxon>Dacrymycetales</taxon>
        <taxon>Dacrymycetaceae</taxon>
        <taxon>Calocera</taxon>
    </lineage>
</organism>
<dbReference type="EMBL" id="KV424106">
    <property type="protein sequence ID" value="KZT51471.1"/>
    <property type="molecule type" value="Genomic_DNA"/>
</dbReference>
<gene>
    <name evidence="2" type="ORF">CALCODRAFT_487904</name>
</gene>
<sequence length="220" mass="24145">MESTSSSSASLQRDTFHPYASLDWIALPWLRGCPRAAIPFWIPGLPYDTRIYSGAVYNKYLRNGTISAEEDSVLFRPSARGTAVVSYIGFYAALELFSLNKYPNRLRAGLRLGIAAVAGVVLYPTAVHKGTSNMLKDSPATLQTMEKMFKESEELFAKMKAEKVAARGGKTKEAPVLIIEAVKALGETSGEPKTHTQEPEIDFGAWNSGSPQSERGSRRH</sequence>
<accession>A0A165CVH6</accession>
<evidence type="ECO:0000256" key="1">
    <source>
        <dbReference type="SAM" id="MobiDB-lite"/>
    </source>
</evidence>
<name>A0A165CVH6_9BASI</name>
<dbReference type="Proteomes" id="UP000076842">
    <property type="component" value="Unassembled WGS sequence"/>
</dbReference>
<evidence type="ECO:0000313" key="3">
    <source>
        <dbReference type="Proteomes" id="UP000076842"/>
    </source>
</evidence>
<dbReference type="AlphaFoldDB" id="A0A165CVH6"/>
<keyword evidence="3" id="KW-1185">Reference proteome</keyword>
<reference evidence="2 3" key="1">
    <citation type="journal article" date="2016" name="Mol. Biol. Evol.">
        <title>Comparative Genomics of Early-Diverging Mushroom-Forming Fungi Provides Insights into the Origins of Lignocellulose Decay Capabilities.</title>
        <authorList>
            <person name="Nagy L.G."/>
            <person name="Riley R."/>
            <person name="Tritt A."/>
            <person name="Adam C."/>
            <person name="Daum C."/>
            <person name="Floudas D."/>
            <person name="Sun H."/>
            <person name="Yadav J.S."/>
            <person name="Pangilinan J."/>
            <person name="Larsson K.H."/>
            <person name="Matsuura K."/>
            <person name="Barry K."/>
            <person name="Labutti K."/>
            <person name="Kuo R."/>
            <person name="Ohm R.A."/>
            <person name="Bhattacharya S.S."/>
            <person name="Shirouzu T."/>
            <person name="Yoshinaga Y."/>
            <person name="Martin F.M."/>
            <person name="Grigoriev I.V."/>
            <person name="Hibbett D.S."/>
        </authorList>
    </citation>
    <scope>NUCLEOTIDE SEQUENCE [LARGE SCALE GENOMIC DNA]</scope>
    <source>
        <strain evidence="2 3">HHB12733</strain>
    </source>
</reference>
<proteinExistence type="predicted"/>
<feature type="region of interest" description="Disordered" evidence="1">
    <location>
        <begin position="187"/>
        <end position="220"/>
    </location>
</feature>
<dbReference type="InParanoid" id="A0A165CVH6"/>
<evidence type="ECO:0000313" key="2">
    <source>
        <dbReference type="EMBL" id="KZT51471.1"/>
    </source>
</evidence>
<protein>
    <submittedName>
        <fullName evidence="2">Uncharacterized protein</fullName>
    </submittedName>
</protein>